<dbReference type="EMBL" id="JRKL02001554">
    <property type="protein sequence ID" value="KAF3963365.1"/>
    <property type="molecule type" value="Genomic_DNA"/>
</dbReference>
<keyword evidence="2" id="KW-1185">Reference proteome</keyword>
<comment type="caution">
    <text evidence="1">The sequence shown here is derived from an EMBL/GenBank/DDBJ whole genome shotgun (WGS) entry which is preliminary data.</text>
</comment>
<reference evidence="1" key="1">
    <citation type="submission" date="2020-03" db="EMBL/GenBank/DDBJ databases">
        <title>Castanea mollissima Vanexum genome sequencing.</title>
        <authorList>
            <person name="Staton M."/>
        </authorList>
    </citation>
    <scope>NUCLEOTIDE SEQUENCE</scope>
    <source>
        <tissue evidence="1">Leaf</tissue>
    </source>
</reference>
<evidence type="ECO:0000313" key="1">
    <source>
        <dbReference type="EMBL" id="KAF3963365.1"/>
    </source>
</evidence>
<name>A0A8J4RBD6_9ROSI</name>
<sequence>MSNSRFCSEADQAPISKSIWQRILLSLLPPFQVKSYLDCYVLSSRIQMLFRSSGFYNFHDYNLMGLNTIYFEFFNVCKSRYLVSFLPEMLKIINI</sequence>
<proteinExistence type="predicted"/>
<evidence type="ECO:0000313" key="2">
    <source>
        <dbReference type="Proteomes" id="UP000737018"/>
    </source>
</evidence>
<dbReference type="AlphaFoldDB" id="A0A8J4RBD6"/>
<protein>
    <submittedName>
        <fullName evidence="1">Uncharacterized protein</fullName>
    </submittedName>
</protein>
<gene>
    <name evidence="1" type="ORF">CMV_012237</name>
</gene>
<organism evidence="1 2">
    <name type="scientific">Castanea mollissima</name>
    <name type="common">Chinese chestnut</name>
    <dbReference type="NCBI Taxonomy" id="60419"/>
    <lineage>
        <taxon>Eukaryota</taxon>
        <taxon>Viridiplantae</taxon>
        <taxon>Streptophyta</taxon>
        <taxon>Embryophyta</taxon>
        <taxon>Tracheophyta</taxon>
        <taxon>Spermatophyta</taxon>
        <taxon>Magnoliopsida</taxon>
        <taxon>eudicotyledons</taxon>
        <taxon>Gunneridae</taxon>
        <taxon>Pentapetalae</taxon>
        <taxon>rosids</taxon>
        <taxon>fabids</taxon>
        <taxon>Fagales</taxon>
        <taxon>Fagaceae</taxon>
        <taxon>Castanea</taxon>
    </lineage>
</organism>
<accession>A0A8J4RBD6</accession>
<dbReference type="Proteomes" id="UP000737018">
    <property type="component" value="Unassembled WGS sequence"/>
</dbReference>